<dbReference type="AlphaFoldDB" id="A0A1W0WGX7"/>
<organism evidence="2 3">
    <name type="scientific">Hypsibius exemplaris</name>
    <name type="common">Freshwater tardigrade</name>
    <dbReference type="NCBI Taxonomy" id="2072580"/>
    <lineage>
        <taxon>Eukaryota</taxon>
        <taxon>Metazoa</taxon>
        <taxon>Ecdysozoa</taxon>
        <taxon>Tardigrada</taxon>
        <taxon>Eutardigrada</taxon>
        <taxon>Parachela</taxon>
        <taxon>Hypsibioidea</taxon>
        <taxon>Hypsibiidae</taxon>
        <taxon>Hypsibius</taxon>
    </lineage>
</organism>
<dbReference type="Proteomes" id="UP000192578">
    <property type="component" value="Unassembled WGS sequence"/>
</dbReference>
<accession>A0A1W0WGX7</accession>
<gene>
    <name evidence="2" type="ORF">BV898_11297</name>
</gene>
<dbReference type="EMBL" id="MTYJ01000104">
    <property type="protein sequence ID" value="OQV14455.1"/>
    <property type="molecule type" value="Genomic_DNA"/>
</dbReference>
<evidence type="ECO:0000256" key="1">
    <source>
        <dbReference type="SAM" id="MobiDB-lite"/>
    </source>
</evidence>
<comment type="caution">
    <text evidence="2">The sequence shown here is derived from an EMBL/GenBank/DDBJ whole genome shotgun (WGS) entry which is preliminary data.</text>
</comment>
<feature type="compositionally biased region" description="Pro residues" evidence="1">
    <location>
        <begin position="1"/>
        <end position="11"/>
    </location>
</feature>
<name>A0A1W0WGX7_HYPEX</name>
<proteinExistence type="predicted"/>
<evidence type="ECO:0000313" key="2">
    <source>
        <dbReference type="EMBL" id="OQV14455.1"/>
    </source>
</evidence>
<keyword evidence="3" id="KW-1185">Reference proteome</keyword>
<reference evidence="3" key="1">
    <citation type="submission" date="2017-01" db="EMBL/GenBank/DDBJ databases">
        <title>Comparative genomics of anhydrobiosis in the tardigrade Hypsibius dujardini.</title>
        <authorList>
            <person name="Yoshida Y."/>
            <person name="Koutsovoulos G."/>
            <person name="Laetsch D."/>
            <person name="Stevens L."/>
            <person name="Kumar S."/>
            <person name="Horikawa D."/>
            <person name="Ishino K."/>
            <person name="Komine S."/>
            <person name="Tomita M."/>
            <person name="Blaxter M."/>
            <person name="Arakawa K."/>
        </authorList>
    </citation>
    <scope>NUCLEOTIDE SEQUENCE [LARGE SCALE GENOMIC DNA]</scope>
    <source>
        <strain evidence="3">Z151</strain>
    </source>
</reference>
<feature type="region of interest" description="Disordered" evidence="1">
    <location>
        <begin position="1"/>
        <end position="23"/>
    </location>
</feature>
<sequence>MARLRPFPPPGDAFARRRRRRGSNHFVRLNPRGAYKLPQEPIRHIRLQQIMSNIGTAKHKQNLQTAKSLPGITEVTGNGQSESGRSNYYTVRGISKAAVADAVRTIELRVISVTVRFPGNFFQGSPEDRQLTLRQQKWPTNASSVPTFPPTPPFFSAGIKPSANRVLSRYFKGRENVRPAGDASLPF</sequence>
<protein>
    <submittedName>
        <fullName evidence="2">Uncharacterized protein</fullName>
    </submittedName>
</protein>
<evidence type="ECO:0000313" key="3">
    <source>
        <dbReference type="Proteomes" id="UP000192578"/>
    </source>
</evidence>